<dbReference type="Gene3D" id="3.90.850.10">
    <property type="entry name" value="Fumarylacetoacetase-like, C-terminal domain"/>
    <property type="match status" value="1"/>
</dbReference>
<dbReference type="PANTHER" id="PTHR11820">
    <property type="entry name" value="ACYLPYRUVASE"/>
    <property type="match status" value="1"/>
</dbReference>
<evidence type="ECO:0000259" key="4">
    <source>
        <dbReference type="Pfam" id="PF01557"/>
    </source>
</evidence>
<evidence type="ECO:0000313" key="5">
    <source>
        <dbReference type="EMBL" id="SJM64948.1"/>
    </source>
</evidence>
<dbReference type="Proteomes" id="UP000195913">
    <property type="component" value="Unassembled WGS sequence"/>
</dbReference>
<feature type="domain" description="Fumarylacetoacetase-like C-terminal" evidence="4">
    <location>
        <begin position="37"/>
        <end position="220"/>
    </location>
</feature>
<dbReference type="NCBIfam" id="NF006093">
    <property type="entry name" value="PRK08245.1"/>
    <property type="match status" value="1"/>
</dbReference>
<dbReference type="AlphaFoldDB" id="A0A1R4G9W6"/>
<dbReference type="GO" id="GO:0008704">
    <property type="term" value="F:5-carboxymethyl-2-hydroxymuconate delta-isomerase activity"/>
    <property type="evidence" value="ECO:0007669"/>
    <property type="project" value="UniProtKB-EC"/>
</dbReference>
<keyword evidence="1 2" id="KW-0479">Metal-binding</keyword>
<dbReference type="Gene3D" id="3.50.30.40">
    <property type="entry name" value="Ribonuclease E inhibitor RraA/RraA-like"/>
    <property type="match status" value="1"/>
</dbReference>
<dbReference type="Pfam" id="PF01557">
    <property type="entry name" value="FAA_hydrolase"/>
    <property type="match status" value="1"/>
</dbReference>
<organism evidence="5 6">
    <name type="scientific">Arthrobacter rhombi</name>
    <dbReference type="NCBI Taxonomy" id="71253"/>
    <lineage>
        <taxon>Bacteria</taxon>
        <taxon>Bacillati</taxon>
        <taxon>Actinomycetota</taxon>
        <taxon>Actinomycetes</taxon>
        <taxon>Micrococcales</taxon>
        <taxon>Micrococcaceae</taxon>
        <taxon>Arthrobacter</taxon>
    </lineage>
</organism>
<dbReference type="InterPro" id="IPR011234">
    <property type="entry name" value="Fumarylacetoacetase-like_C"/>
</dbReference>
<dbReference type="InterPro" id="IPR036663">
    <property type="entry name" value="Fumarylacetoacetase_C_sf"/>
</dbReference>
<name>A0A1R4G9W6_9MICC</name>
<feature type="compositionally biased region" description="Polar residues" evidence="3">
    <location>
        <begin position="224"/>
        <end position="247"/>
    </location>
</feature>
<keyword evidence="5" id="KW-0413">Isomerase</keyword>
<reference evidence="5 6" key="1">
    <citation type="submission" date="2017-02" db="EMBL/GenBank/DDBJ databases">
        <authorList>
            <person name="Peterson S.W."/>
        </authorList>
    </citation>
    <scope>NUCLEOTIDE SEQUENCE [LARGE SCALE GENOMIC DNA]</scope>
    <source>
        <strain evidence="5 6">B Ar 00.02</strain>
    </source>
</reference>
<dbReference type="EC" id="5.3.3.10" evidence="5"/>
<feature type="binding site" evidence="2">
    <location>
        <position position="405"/>
    </location>
    <ligand>
        <name>substrate</name>
    </ligand>
</feature>
<dbReference type="InterPro" id="IPR005493">
    <property type="entry name" value="RraA/RraA-like"/>
</dbReference>
<protein>
    <submittedName>
        <fullName evidence="5">5-carboxymethyl-2-hydroxymuconate delta-isomerase</fullName>
        <ecNumber evidence="5">5.3.3.10</ecNumber>
    </submittedName>
</protein>
<feature type="binding site" evidence="2">
    <location>
        <position position="406"/>
    </location>
    <ligand>
        <name>Mg(2+)</name>
        <dbReference type="ChEBI" id="CHEBI:18420"/>
    </ligand>
</feature>
<dbReference type="EMBL" id="FUHW01000032">
    <property type="protein sequence ID" value="SJM64948.1"/>
    <property type="molecule type" value="Genomic_DNA"/>
</dbReference>
<dbReference type="SUPFAM" id="SSF56529">
    <property type="entry name" value="FAH"/>
    <property type="match status" value="1"/>
</dbReference>
<dbReference type="GO" id="GO:0046872">
    <property type="term" value="F:metal ion binding"/>
    <property type="evidence" value="ECO:0007669"/>
    <property type="project" value="UniProtKB-KW"/>
</dbReference>
<dbReference type="CDD" id="cd16841">
    <property type="entry name" value="RraA_family"/>
    <property type="match status" value="1"/>
</dbReference>
<dbReference type="SUPFAM" id="SSF89562">
    <property type="entry name" value="RraA-like"/>
    <property type="match status" value="1"/>
</dbReference>
<accession>A0A1R4G9W6</accession>
<gene>
    <name evidence="5" type="ORF">FM101_08915</name>
</gene>
<feature type="region of interest" description="Disordered" evidence="3">
    <location>
        <begin position="220"/>
        <end position="247"/>
    </location>
</feature>
<keyword evidence="2" id="KW-0460">Magnesium</keyword>
<dbReference type="InterPro" id="IPR036704">
    <property type="entry name" value="RraA/RraA-like_sf"/>
</dbReference>
<keyword evidence="6" id="KW-1185">Reference proteome</keyword>
<sequence length="525" mass="54811">MALEQNPVANTGEQGAAGTVPVDESMIDAVGKVLAVHLSYASRAAQRGRTPEHPSYFMKAASSLSVSGTGVERPAGTEALAFEGEIALVIGTTARRVSPDQAWAHVGGVTASNDLGVYDMKYADKGSNVRSKSGDGFTPIGPALLPAASIDPSNLRIRTWVNDELVQDDTTAGLIFDFARMVADLSQLMTLEPGDVILTGTPAGSSVIVPGDTVEVEVDDPASGLSTGRLSTPVTQGTTAMGSFGNQPRLSETDLIDAYGSREAASTAGALSPAADDSTEQSPAVVLTDELKAKLNAVATATISATLRKHGLNNVSIDGLHPTKTGRKVIGTARTLRFVPNREDLFKSHGGGFNAQKRAIDSVNEGEILVMEARGEKGSGTLGDILGLRAQVRGAAAIITDGGVRDLTAVSELEIPAYYSGAHPAVLGRKHVPWDTDLTIACGGTTVQPGDIIVADDDGILVIPPALAEQVADEAMEQERKDEFTFEQVRQGHQVEGLFPMNAAWKSMYDAWIASGGSTVGLDPK</sequence>
<dbReference type="Pfam" id="PF03737">
    <property type="entry name" value="RraA-like"/>
    <property type="match status" value="1"/>
</dbReference>
<evidence type="ECO:0000256" key="1">
    <source>
        <dbReference type="ARBA" id="ARBA00022723"/>
    </source>
</evidence>
<evidence type="ECO:0000256" key="2">
    <source>
        <dbReference type="PIRSR" id="PIRSR605493-1"/>
    </source>
</evidence>
<proteinExistence type="predicted"/>
<comment type="cofactor">
    <cofactor evidence="2">
        <name>Mg(2+)</name>
        <dbReference type="ChEBI" id="CHEBI:18420"/>
    </cofactor>
</comment>
<dbReference type="NCBIfam" id="NF009399">
    <property type="entry name" value="PRK12764.1"/>
    <property type="match status" value="1"/>
</dbReference>
<evidence type="ECO:0000256" key="3">
    <source>
        <dbReference type="SAM" id="MobiDB-lite"/>
    </source>
</evidence>
<evidence type="ECO:0000313" key="6">
    <source>
        <dbReference type="Proteomes" id="UP000195913"/>
    </source>
</evidence>
<feature type="binding site" evidence="2">
    <location>
        <begin position="383"/>
        <end position="386"/>
    </location>
    <ligand>
        <name>substrate</name>
    </ligand>
</feature>